<dbReference type="RefSeq" id="WP_102908014.1">
    <property type="nucleotide sequence ID" value="NZ_POUC01000026.1"/>
</dbReference>
<name>A0A2N8TVJ9_9ACTN</name>
<reference evidence="2 3" key="1">
    <citation type="submission" date="2018-01" db="EMBL/GenBank/DDBJ databases">
        <title>Draft genome sequence of Streptomyces sp. 13K301.</title>
        <authorList>
            <person name="Sahin N."/>
            <person name="Saygin H."/>
            <person name="Ay H."/>
        </authorList>
    </citation>
    <scope>NUCLEOTIDE SEQUENCE [LARGE SCALE GENOMIC DNA]</scope>
    <source>
        <strain evidence="2 3">13K301</strain>
    </source>
</reference>
<evidence type="ECO:0000313" key="3">
    <source>
        <dbReference type="Proteomes" id="UP000235943"/>
    </source>
</evidence>
<dbReference type="Pfam" id="PF19565">
    <property type="entry name" value="DUF6087"/>
    <property type="match status" value="1"/>
</dbReference>
<evidence type="ECO:0000313" key="2">
    <source>
        <dbReference type="EMBL" id="PNG23044.1"/>
    </source>
</evidence>
<dbReference type="EMBL" id="POUC01000026">
    <property type="protein sequence ID" value="PNG23044.1"/>
    <property type="molecule type" value="Genomic_DNA"/>
</dbReference>
<feature type="region of interest" description="Disordered" evidence="1">
    <location>
        <begin position="1"/>
        <end position="56"/>
    </location>
</feature>
<protein>
    <submittedName>
        <fullName evidence="2">Uncharacterized protein</fullName>
    </submittedName>
</protein>
<keyword evidence="3" id="KW-1185">Reference proteome</keyword>
<feature type="compositionally biased region" description="Basic residues" evidence="1">
    <location>
        <begin position="30"/>
        <end position="46"/>
    </location>
</feature>
<accession>A0A2N8TVJ9</accession>
<dbReference type="OrthoDB" id="4214937at2"/>
<gene>
    <name evidence="2" type="ORF">C1J00_06165</name>
</gene>
<sequence>MGKHSRPGPPNQPSRAVPRVDADDRLAAYNKRRRPPLDVHRRHRPLHGGGGHLRPDELRVLEEWNGFSYEPAGTAANLADAQRWVNEQTTGTDGCSVEEHRNSDE</sequence>
<dbReference type="InterPro" id="IPR045733">
    <property type="entry name" value="DUF6087"/>
</dbReference>
<dbReference type="Proteomes" id="UP000235943">
    <property type="component" value="Unassembled WGS sequence"/>
</dbReference>
<dbReference type="AlphaFoldDB" id="A0A2N8TVJ9"/>
<comment type="caution">
    <text evidence="2">The sequence shown here is derived from an EMBL/GenBank/DDBJ whole genome shotgun (WGS) entry which is preliminary data.</text>
</comment>
<feature type="region of interest" description="Disordered" evidence="1">
    <location>
        <begin position="85"/>
        <end position="105"/>
    </location>
</feature>
<organism evidence="2 3">
    <name type="scientific">Streptomyces cahuitamycinicus</name>
    <dbReference type="NCBI Taxonomy" id="2070367"/>
    <lineage>
        <taxon>Bacteria</taxon>
        <taxon>Bacillati</taxon>
        <taxon>Actinomycetota</taxon>
        <taxon>Actinomycetes</taxon>
        <taxon>Kitasatosporales</taxon>
        <taxon>Streptomycetaceae</taxon>
        <taxon>Streptomyces</taxon>
    </lineage>
</organism>
<evidence type="ECO:0000256" key="1">
    <source>
        <dbReference type="SAM" id="MobiDB-lite"/>
    </source>
</evidence>
<proteinExistence type="predicted"/>